<proteinExistence type="inferred from homology"/>
<organism evidence="9">
    <name type="scientific">Zeugodacus cucurbitae</name>
    <name type="common">Melon fruit fly</name>
    <name type="synonym">Bactrocera cucurbitae</name>
    <dbReference type="NCBI Taxonomy" id="28588"/>
    <lineage>
        <taxon>Eukaryota</taxon>
        <taxon>Metazoa</taxon>
        <taxon>Ecdysozoa</taxon>
        <taxon>Arthropoda</taxon>
        <taxon>Hexapoda</taxon>
        <taxon>Insecta</taxon>
        <taxon>Pterygota</taxon>
        <taxon>Neoptera</taxon>
        <taxon>Endopterygota</taxon>
        <taxon>Diptera</taxon>
        <taxon>Brachycera</taxon>
        <taxon>Muscomorpha</taxon>
        <taxon>Tephritoidea</taxon>
        <taxon>Tephritidae</taxon>
        <taxon>Zeugodacus</taxon>
        <taxon>Zeugodacus</taxon>
    </lineage>
</organism>
<evidence type="ECO:0000256" key="7">
    <source>
        <dbReference type="RuleBase" id="RU004254"/>
    </source>
</evidence>
<dbReference type="SUPFAM" id="SSF51730">
    <property type="entry name" value="FAD-linked oxidoreductase"/>
    <property type="match status" value="1"/>
</dbReference>
<comment type="similarity">
    <text evidence="3">Belongs to the methylenetetrahydrofolate reductase family.</text>
</comment>
<evidence type="ECO:0000313" key="9">
    <source>
        <dbReference type="EMBL" id="JAD06180.1"/>
    </source>
</evidence>
<dbReference type="PANTHER" id="PTHR45754:SF3">
    <property type="entry name" value="METHYLENETETRAHYDROFOLATE REDUCTASE (NADPH)"/>
    <property type="match status" value="1"/>
</dbReference>
<evidence type="ECO:0000256" key="2">
    <source>
        <dbReference type="ARBA" id="ARBA00004777"/>
    </source>
</evidence>
<feature type="region of interest" description="Disordered" evidence="8">
    <location>
        <begin position="1"/>
        <end position="20"/>
    </location>
</feature>
<sequence>MHNPDYVPASNSSSVSPRIGGGYLSTPTAPTADFQPLHVRFTSEQLAPEQHKLCELFAQKVAAKEFFYGIELSARSYGKQQTMLDYNGFGALLPLFTSLVWLGQDYANIEDMAAVDAISLGQELQQHVVVMPHFTCYRADSKRLDDFLTLNFTNILALRGDQVVPQQQFQHAKDLVAYIRSKRGDTVSIGVGGYPEGHPESKSMEEDMQYLKEKVNAGADFIITQICFSPESIIRFVQRCRENGITVPIIVGVIVPDNMRILQFIMKIVKAVIPEDLLSKYKELEDDRKAFQAFAVENAVRTVQMLLDSNLEVYGFQFFTMNRLKNVQQVIHQILSLNETQST</sequence>
<dbReference type="CDD" id="cd00537">
    <property type="entry name" value="MTHFR"/>
    <property type="match status" value="1"/>
</dbReference>
<dbReference type="UniPathway" id="UPA00193"/>
<evidence type="ECO:0000256" key="1">
    <source>
        <dbReference type="ARBA" id="ARBA00001974"/>
    </source>
</evidence>
<dbReference type="GO" id="GO:0009086">
    <property type="term" value="P:methionine biosynthetic process"/>
    <property type="evidence" value="ECO:0007669"/>
    <property type="project" value="TreeGrafter"/>
</dbReference>
<dbReference type="AlphaFoldDB" id="A0A0A1X610"/>
<dbReference type="GO" id="GO:0004489">
    <property type="term" value="F:methylenetetrahydrofolate reductase [NAD(P)H] activity"/>
    <property type="evidence" value="ECO:0007669"/>
    <property type="project" value="InterPro"/>
</dbReference>
<evidence type="ECO:0000256" key="6">
    <source>
        <dbReference type="ARBA" id="ARBA00023002"/>
    </source>
</evidence>
<keyword evidence="4" id="KW-0285">Flavoprotein</keyword>
<evidence type="ECO:0000256" key="5">
    <source>
        <dbReference type="ARBA" id="ARBA00022827"/>
    </source>
</evidence>
<comment type="pathway">
    <text evidence="2 7">One-carbon metabolism; tetrahydrofolate interconversion.</text>
</comment>
<keyword evidence="6" id="KW-0560">Oxidoreductase</keyword>
<gene>
    <name evidence="9" type="primary">MTHFR_0</name>
    <name evidence="9" type="ORF">g.9260</name>
</gene>
<dbReference type="EMBL" id="GBXI01008112">
    <property type="protein sequence ID" value="JAD06180.1"/>
    <property type="molecule type" value="Transcribed_RNA"/>
</dbReference>
<protein>
    <submittedName>
        <fullName evidence="9">Methylenetetrahydrofolate reductase</fullName>
    </submittedName>
</protein>
<keyword evidence="5" id="KW-0274">FAD</keyword>
<dbReference type="GO" id="GO:0035999">
    <property type="term" value="P:tetrahydrofolate interconversion"/>
    <property type="evidence" value="ECO:0007669"/>
    <property type="project" value="UniProtKB-UniPathway"/>
</dbReference>
<name>A0A0A1X610_ZEUCU</name>
<evidence type="ECO:0000256" key="4">
    <source>
        <dbReference type="ARBA" id="ARBA00022630"/>
    </source>
</evidence>
<reference evidence="9" key="1">
    <citation type="submission" date="2014-11" db="EMBL/GenBank/DDBJ databases">
        <authorList>
            <person name="Geib S."/>
        </authorList>
    </citation>
    <scope>NUCLEOTIDE SEQUENCE</scope>
</reference>
<comment type="cofactor">
    <cofactor evidence="1">
        <name>FAD</name>
        <dbReference type="ChEBI" id="CHEBI:57692"/>
    </cofactor>
</comment>
<dbReference type="GO" id="GO:0005829">
    <property type="term" value="C:cytosol"/>
    <property type="evidence" value="ECO:0007669"/>
    <property type="project" value="TreeGrafter"/>
</dbReference>
<evidence type="ECO:0000256" key="3">
    <source>
        <dbReference type="ARBA" id="ARBA00006743"/>
    </source>
</evidence>
<dbReference type="GO" id="GO:0071949">
    <property type="term" value="F:FAD binding"/>
    <property type="evidence" value="ECO:0007669"/>
    <property type="project" value="TreeGrafter"/>
</dbReference>
<dbReference type="InterPro" id="IPR029041">
    <property type="entry name" value="FAD-linked_oxidoreductase-like"/>
</dbReference>
<dbReference type="Gene3D" id="3.20.20.220">
    <property type="match status" value="1"/>
</dbReference>
<reference evidence="9" key="2">
    <citation type="journal article" date="2015" name="Gigascience">
        <title>Reconstructing a comprehensive transcriptome assembly of a white-pupal translocated strain of the pest fruit fly Bactrocera cucurbitae.</title>
        <authorList>
            <person name="Sim S.B."/>
            <person name="Calla B."/>
            <person name="Hall B."/>
            <person name="DeRego T."/>
            <person name="Geib S.M."/>
        </authorList>
    </citation>
    <scope>NUCLEOTIDE SEQUENCE</scope>
</reference>
<dbReference type="Pfam" id="PF02219">
    <property type="entry name" value="MTHFR"/>
    <property type="match status" value="1"/>
</dbReference>
<dbReference type="PANTHER" id="PTHR45754">
    <property type="entry name" value="METHYLENETETRAHYDROFOLATE REDUCTASE"/>
    <property type="match status" value="1"/>
</dbReference>
<dbReference type="InterPro" id="IPR003171">
    <property type="entry name" value="Mehydrof_redctse-like"/>
</dbReference>
<accession>A0A0A1X610</accession>
<evidence type="ECO:0000256" key="8">
    <source>
        <dbReference type="SAM" id="MobiDB-lite"/>
    </source>
</evidence>